<dbReference type="InterPro" id="IPR052016">
    <property type="entry name" value="Bact_Sigma-Reg"/>
</dbReference>
<dbReference type="EC" id="3.1.3.16" evidence="4"/>
<dbReference type="InterPro" id="IPR036457">
    <property type="entry name" value="PPM-type-like_dom_sf"/>
</dbReference>
<keyword evidence="1 4" id="KW-0378">Hydrolase</keyword>
<reference evidence="4 5" key="1">
    <citation type="submission" date="2024-09" db="EMBL/GenBank/DDBJ databases">
        <authorList>
            <person name="Sun Q."/>
            <person name="Mori K."/>
        </authorList>
    </citation>
    <scope>NUCLEOTIDE SEQUENCE [LARGE SCALE GENOMIC DNA]</scope>
    <source>
        <strain evidence="4 5">JCM 4362</strain>
    </source>
</reference>
<name>A0ABV5PDW5_STRCM</name>
<feature type="coiled-coil region" evidence="2">
    <location>
        <begin position="133"/>
        <end position="167"/>
    </location>
</feature>
<dbReference type="Pfam" id="PF07228">
    <property type="entry name" value="SpoIIE"/>
    <property type="match status" value="1"/>
</dbReference>
<dbReference type="Gene3D" id="3.60.40.10">
    <property type="entry name" value="PPM-type phosphatase domain"/>
    <property type="match status" value="1"/>
</dbReference>
<dbReference type="SUPFAM" id="SSF81606">
    <property type="entry name" value="PP2C-like"/>
    <property type="match status" value="1"/>
</dbReference>
<feature type="domain" description="PPM-type phosphatase" evidence="3">
    <location>
        <begin position="204"/>
        <end position="418"/>
    </location>
</feature>
<keyword evidence="2" id="KW-0175">Coiled coil</keyword>
<organism evidence="4 5">
    <name type="scientific">Streptomyces cremeus</name>
    <dbReference type="NCBI Taxonomy" id="66881"/>
    <lineage>
        <taxon>Bacteria</taxon>
        <taxon>Bacillati</taxon>
        <taxon>Actinomycetota</taxon>
        <taxon>Actinomycetes</taxon>
        <taxon>Kitasatosporales</taxon>
        <taxon>Streptomycetaceae</taxon>
        <taxon>Streptomyces</taxon>
    </lineage>
</organism>
<keyword evidence="5" id="KW-1185">Reference proteome</keyword>
<accession>A0ABV5PDW5</accession>
<gene>
    <name evidence="4" type="ORF">ACFFTU_15720</name>
</gene>
<sequence>MTAGKPSVRTGPALRATPALRQEVRRIAKIYHLGPDTVARLVLTVSSLAARTLDEGGSVTLGEGTCEPSPPAAGHAVLTLEGLDTTGEPDPTGLPLPPTRTLPHSVSWHFPLPDRQGPFLPSPRAGSPSASDVDAYEMELRAALVRLDGLERQQQLLEDELSETNDGVLALYLQLEEREEQLRWAQGQTLLAMEDALRPAALSVAGLELAVHYAPSDPAAPTGGDLYDWFQLPDGTVHITVVDALGHGVGSTKSALSVTHAVRTLAQEGHPLESILARVDRQLSPVVPGLQATVLLARLDPTTGVLTLAGGSHPPALLLRAHDGTTEFLSVRGRGVGYPLPGSETLRHEVLTPGDLVVLYTDGLTESRRDPLEGEVRLIAAARKHAALPLGEIPSAIAADMHTVVLHADDTLALALRLSPRPRHRSDAGP</sequence>
<dbReference type="Proteomes" id="UP001589718">
    <property type="component" value="Unassembled WGS sequence"/>
</dbReference>
<proteinExistence type="predicted"/>
<evidence type="ECO:0000313" key="4">
    <source>
        <dbReference type="EMBL" id="MFB9521392.1"/>
    </source>
</evidence>
<dbReference type="RefSeq" id="WP_345227177.1">
    <property type="nucleotide sequence ID" value="NZ_BAAAXE010000014.1"/>
</dbReference>
<dbReference type="InterPro" id="IPR001932">
    <property type="entry name" value="PPM-type_phosphatase-like_dom"/>
</dbReference>
<protein>
    <submittedName>
        <fullName evidence="4">PP2C family protein-serine/threonine phosphatase</fullName>
        <ecNumber evidence="4">3.1.3.16</ecNumber>
    </submittedName>
</protein>
<dbReference type="SMART" id="SM00331">
    <property type="entry name" value="PP2C_SIG"/>
    <property type="match status" value="1"/>
</dbReference>
<dbReference type="PANTHER" id="PTHR43156:SF2">
    <property type="entry name" value="STAGE II SPORULATION PROTEIN E"/>
    <property type="match status" value="1"/>
</dbReference>
<evidence type="ECO:0000259" key="3">
    <source>
        <dbReference type="SMART" id="SM00331"/>
    </source>
</evidence>
<dbReference type="PANTHER" id="PTHR43156">
    <property type="entry name" value="STAGE II SPORULATION PROTEIN E-RELATED"/>
    <property type="match status" value="1"/>
</dbReference>
<dbReference type="EMBL" id="JBHMCR010000008">
    <property type="protein sequence ID" value="MFB9521392.1"/>
    <property type="molecule type" value="Genomic_DNA"/>
</dbReference>
<comment type="caution">
    <text evidence="4">The sequence shown here is derived from an EMBL/GenBank/DDBJ whole genome shotgun (WGS) entry which is preliminary data.</text>
</comment>
<evidence type="ECO:0000256" key="2">
    <source>
        <dbReference type="SAM" id="Coils"/>
    </source>
</evidence>
<evidence type="ECO:0000313" key="5">
    <source>
        <dbReference type="Proteomes" id="UP001589718"/>
    </source>
</evidence>
<dbReference type="GO" id="GO:0004722">
    <property type="term" value="F:protein serine/threonine phosphatase activity"/>
    <property type="evidence" value="ECO:0007669"/>
    <property type="project" value="UniProtKB-EC"/>
</dbReference>
<evidence type="ECO:0000256" key="1">
    <source>
        <dbReference type="ARBA" id="ARBA00022801"/>
    </source>
</evidence>